<sequence>MCSTYASPDRRQIPERRKRRCSRCGVRLVRCKSKGNVEKVTVAPRVARHLGGRSLRGGYVCISANVMMAQLCVKLSIPPPSPFVRRLRSISSAGVLQSCEFGVV</sequence>
<evidence type="ECO:0000313" key="1">
    <source>
        <dbReference type="EMBL" id="GBP44918.1"/>
    </source>
</evidence>
<protein>
    <submittedName>
        <fullName evidence="1">Uncharacterized protein</fullName>
    </submittedName>
</protein>
<dbReference type="AlphaFoldDB" id="A0A4C1W0U3"/>
<dbReference type="EMBL" id="BGZK01000460">
    <property type="protein sequence ID" value="GBP44918.1"/>
    <property type="molecule type" value="Genomic_DNA"/>
</dbReference>
<name>A0A4C1W0U3_EUMVA</name>
<accession>A0A4C1W0U3</accession>
<comment type="caution">
    <text evidence="1">The sequence shown here is derived from an EMBL/GenBank/DDBJ whole genome shotgun (WGS) entry which is preliminary data.</text>
</comment>
<gene>
    <name evidence="1" type="ORF">EVAR_24833_1</name>
</gene>
<organism evidence="1 2">
    <name type="scientific">Eumeta variegata</name>
    <name type="common">Bagworm moth</name>
    <name type="synonym">Eumeta japonica</name>
    <dbReference type="NCBI Taxonomy" id="151549"/>
    <lineage>
        <taxon>Eukaryota</taxon>
        <taxon>Metazoa</taxon>
        <taxon>Ecdysozoa</taxon>
        <taxon>Arthropoda</taxon>
        <taxon>Hexapoda</taxon>
        <taxon>Insecta</taxon>
        <taxon>Pterygota</taxon>
        <taxon>Neoptera</taxon>
        <taxon>Endopterygota</taxon>
        <taxon>Lepidoptera</taxon>
        <taxon>Glossata</taxon>
        <taxon>Ditrysia</taxon>
        <taxon>Tineoidea</taxon>
        <taxon>Psychidae</taxon>
        <taxon>Oiketicinae</taxon>
        <taxon>Eumeta</taxon>
    </lineage>
</organism>
<keyword evidence="2" id="KW-1185">Reference proteome</keyword>
<reference evidence="1 2" key="1">
    <citation type="journal article" date="2019" name="Commun. Biol.">
        <title>The bagworm genome reveals a unique fibroin gene that provides high tensile strength.</title>
        <authorList>
            <person name="Kono N."/>
            <person name="Nakamura H."/>
            <person name="Ohtoshi R."/>
            <person name="Tomita M."/>
            <person name="Numata K."/>
            <person name="Arakawa K."/>
        </authorList>
    </citation>
    <scope>NUCLEOTIDE SEQUENCE [LARGE SCALE GENOMIC DNA]</scope>
</reference>
<proteinExistence type="predicted"/>
<dbReference type="Proteomes" id="UP000299102">
    <property type="component" value="Unassembled WGS sequence"/>
</dbReference>
<evidence type="ECO:0000313" key="2">
    <source>
        <dbReference type="Proteomes" id="UP000299102"/>
    </source>
</evidence>